<dbReference type="InterPro" id="IPR018913">
    <property type="entry name" value="BppU_N"/>
</dbReference>
<name>R4K8F5_CLOPA</name>
<dbReference type="STRING" id="86416.Clopa_1914"/>
<dbReference type="InterPro" id="IPR006626">
    <property type="entry name" value="PbH1"/>
</dbReference>
<dbReference type="RefSeq" id="WP_015615132.1">
    <property type="nucleotide sequence ID" value="NC_021182.1"/>
</dbReference>
<accession>R4K8F5</accession>
<dbReference type="Gene3D" id="2.60.40.3350">
    <property type="match status" value="1"/>
</dbReference>
<protein>
    <recommendedName>
        <fullName evidence="5">Right handed beta helix domain-containing protein</fullName>
    </recommendedName>
</protein>
<feature type="domain" description="Right handed beta helix" evidence="2">
    <location>
        <begin position="378"/>
        <end position="515"/>
    </location>
</feature>
<dbReference type="InterPro" id="IPR039448">
    <property type="entry name" value="Beta_helix"/>
</dbReference>
<dbReference type="OrthoDB" id="1934302at2"/>
<evidence type="ECO:0000259" key="2">
    <source>
        <dbReference type="Pfam" id="PF13229"/>
    </source>
</evidence>
<reference evidence="3 4" key="1">
    <citation type="submission" date="2012-01" db="EMBL/GenBank/DDBJ databases">
        <title>Complete sequence of chromosome of Clostridium pasteurianum BC1.</title>
        <authorList>
            <consortium name="US DOE Joint Genome Institute"/>
            <person name="Lucas S."/>
            <person name="Han J."/>
            <person name="Lapidus A."/>
            <person name="Cheng J.-F."/>
            <person name="Goodwin L."/>
            <person name="Pitluck S."/>
            <person name="Peters L."/>
            <person name="Mikhailova N."/>
            <person name="Teshima H."/>
            <person name="Detter J.C."/>
            <person name="Han C."/>
            <person name="Tapia R."/>
            <person name="Land M."/>
            <person name="Hauser L."/>
            <person name="Kyrpides N."/>
            <person name="Ivanova N."/>
            <person name="Pagani I."/>
            <person name="Dunn J."/>
            <person name="Taghavi S."/>
            <person name="Francis A."/>
            <person name="van der Lelie D."/>
            <person name="Woyke T."/>
        </authorList>
    </citation>
    <scope>NUCLEOTIDE SEQUENCE [LARGE SCALE GENOMIC DNA]</scope>
    <source>
        <strain evidence="3 4">BC1</strain>
    </source>
</reference>
<dbReference type="KEGG" id="cpas:Clopa_1914"/>
<dbReference type="Gene3D" id="2.160.20.10">
    <property type="entry name" value="Single-stranded right-handed beta-helix, Pectin lyase-like"/>
    <property type="match status" value="2"/>
</dbReference>
<proteinExistence type="predicted"/>
<dbReference type="SUPFAM" id="SSF49899">
    <property type="entry name" value="Concanavalin A-like lectins/glucanases"/>
    <property type="match status" value="1"/>
</dbReference>
<evidence type="ECO:0000259" key="1">
    <source>
        <dbReference type="Pfam" id="PF10651"/>
    </source>
</evidence>
<dbReference type="InterPro" id="IPR011050">
    <property type="entry name" value="Pectin_lyase_fold/virulence"/>
</dbReference>
<dbReference type="EMBL" id="CP003261">
    <property type="protein sequence ID" value="AGK96814.1"/>
    <property type="molecule type" value="Genomic_DNA"/>
</dbReference>
<dbReference type="eggNOG" id="COG2755">
    <property type="taxonomic scope" value="Bacteria"/>
</dbReference>
<evidence type="ECO:0008006" key="5">
    <source>
        <dbReference type="Google" id="ProtNLM"/>
    </source>
</evidence>
<dbReference type="Pfam" id="PF10651">
    <property type="entry name" value="BppU_N"/>
    <property type="match status" value="1"/>
</dbReference>
<dbReference type="Pfam" id="PF13229">
    <property type="entry name" value="Beta_helix"/>
    <property type="match status" value="1"/>
</dbReference>
<sequence>MIIPYNATLDLKGNNSKIEPIRATVGDSKSIQLNINVVIDTTPADLTGHTAKITFTKSDDTTVFDNLIIDDAINGKMHVVISNQAFAAVGQVNAEIEIFDATDGRLSSNAFAFTARKGELNDGTIISSSQFTALDLALVEVTDFANYRTELTNARQGFTDLQSNLVNKDARLDHLGFDFEQQGGVPNDITKAESNRVLMQSLQDTINTMGRGNIRVSGKTFYMGQNGTNEYSIIGRSGVSVIGAGVGETIFKIKGTNPYSLFWYKPADLIAGDYIENFTYRDFSVDGYEMTITPYSHKGKAFYFQKVRNGIFMNLELLGTPSTALGTDFLHNVHIHNIHCVECGRQWEEAWTNGDTRPAELGPGGAGIGIGTGLLDDESFTISDCVTEQCGHYGIFLEHQALFDPATFTKEAKGVVIANCVTRDGRFAGIGVRGGHNISIIGVQSFGNKHGMYFDAKAGHAELVNWKNITIGHCTFSDNTSMGGYVGGNVTSETFKIDTCTFSDNGAEGLVLGRDGDNHTQKGVSVVNCDMKNNALEGLYIDAGTYFRTLKVMGNTLSYNGGNGFKDSNAQISGGRYINNYFINNTGSGMALFGTKTHLEIKGNYARDDQATKTQQYGLSMSGGALNYSTIEGNDFRRNGTKGMSIADSVIASTSYVRGNKTDENGMLDMPVNSYVSFPSELANFLGATSLSIHVQFRLIAGITGGIEVFHMIVSHTEDDVSSNPKGWDLHVRNTGLLVFEARQATGGTILQRISTTALALNTTYDVIITMNGTTTTMSINGVNETFSSSTGTDADLLTAMQNNNTTFPVYLKGLYYNGTLKNGGAARVGIFNVSKTISGATSNTIYGFDNYGVSRDVYDISSSSPGLHGTSTFAPVQIDNFL</sequence>
<dbReference type="HOGENOM" id="CLU_326177_0_0_9"/>
<dbReference type="PATRIC" id="fig|86416.3.peg.1885"/>
<gene>
    <name evidence="3" type="ORF">Clopa_1914</name>
</gene>
<dbReference type="SUPFAM" id="SSF51126">
    <property type="entry name" value="Pectin lyase-like"/>
    <property type="match status" value="2"/>
</dbReference>
<feature type="domain" description="BppU N-terminal" evidence="1">
    <location>
        <begin position="4"/>
        <end position="143"/>
    </location>
</feature>
<dbReference type="InterPro" id="IPR012334">
    <property type="entry name" value="Pectin_lyas_fold"/>
</dbReference>
<organism evidence="3 4">
    <name type="scientific">Clostridium pasteurianum BC1</name>
    <dbReference type="NCBI Taxonomy" id="86416"/>
    <lineage>
        <taxon>Bacteria</taxon>
        <taxon>Bacillati</taxon>
        <taxon>Bacillota</taxon>
        <taxon>Clostridia</taxon>
        <taxon>Eubacteriales</taxon>
        <taxon>Clostridiaceae</taxon>
        <taxon>Clostridium</taxon>
    </lineage>
</organism>
<evidence type="ECO:0000313" key="3">
    <source>
        <dbReference type="EMBL" id="AGK96814.1"/>
    </source>
</evidence>
<dbReference type="InterPro" id="IPR013320">
    <property type="entry name" value="ConA-like_dom_sf"/>
</dbReference>
<dbReference type="AlphaFoldDB" id="R4K8F5"/>
<keyword evidence="4" id="KW-1185">Reference proteome</keyword>
<dbReference type="Proteomes" id="UP000013523">
    <property type="component" value="Chromosome"/>
</dbReference>
<dbReference type="SMART" id="SM00710">
    <property type="entry name" value="PbH1"/>
    <property type="match status" value="9"/>
</dbReference>
<evidence type="ECO:0000313" key="4">
    <source>
        <dbReference type="Proteomes" id="UP000013523"/>
    </source>
</evidence>